<dbReference type="SUPFAM" id="SSF50978">
    <property type="entry name" value="WD40 repeat-like"/>
    <property type="match status" value="1"/>
</dbReference>
<dbReference type="InterPro" id="IPR001680">
    <property type="entry name" value="WD40_rpt"/>
</dbReference>
<feature type="compositionally biased region" description="Gly residues" evidence="4">
    <location>
        <begin position="141"/>
        <end position="154"/>
    </location>
</feature>
<dbReference type="Proteomes" id="UP000650467">
    <property type="component" value="Unassembled WGS sequence"/>
</dbReference>
<dbReference type="InterPro" id="IPR020472">
    <property type="entry name" value="WD40_PAC1"/>
</dbReference>
<evidence type="ECO:0000256" key="1">
    <source>
        <dbReference type="ARBA" id="ARBA00022574"/>
    </source>
</evidence>
<evidence type="ECO:0000256" key="3">
    <source>
        <dbReference type="PROSITE-ProRule" id="PRU00221"/>
    </source>
</evidence>
<dbReference type="GO" id="GO:0016251">
    <property type="term" value="F:RNA polymerase II general transcription initiation factor activity"/>
    <property type="evidence" value="ECO:0007669"/>
    <property type="project" value="TreeGrafter"/>
</dbReference>
<feature type="repeat" description="WD" evidence="3">
    <location>
        <begin position="65"/>
        <end position="96"/>
    </location>
</feature>
<dbReference type="PROSITE" id="PS50082">
    <property type="entry name" value="WD_REPEATS_2"/>
    <property type="match status" value="2"/>
</dbReference>
<dbReference type="PANTHER" id="PTHR19879">
    <property type="entry name" value="TRANSCRIPTION INITIATION FACTOR TFIID"/>
    <property type="match status" value="1"/>
</dbReference>
<evidence type="ECO:0000256" key="2">
    <source>
        <dbReference type="ARBA" id="ARBA00022737"/>
    </source>
</evidence>
<keyword evidence="2" id="KW-0677">Repeat</keyword>
<accession>A0A835SFD9</accession>
<feature type="compositionally biased region" description="Low complexity" evidence="4">
    <location>
        <begin position="413"/>
        <end position="425"/>
    </location>
</feature>
<keyword evidence="1 3" id="KW-0853">WD repeat</keyword>
<feature type="region of interest" description="Disordered" evidence="4">
    <location>
        <begin position="126"/>
        <end position="154"/>
    </location>
</feature>
<dbReference type="AlphaFoldDB" id="A0A835SFD9"/>
<sequence length="582" mass="58701">METVQLPGRPAPWHLGQGYGHSERIFDVSFHPLNEDIVVTASEDTSVRMWRRAEGSTMYKQVRAYLGHSGEVLRAGWSANGMLVASGSADRTVRLWAADLDEPSYTGRQLAVLDGHPEEVYHVELMNPGQPAPRPSERPRPGGGGAAGEGGGGAVPLPPFETHILAASCESLFVWSLQQGAVQQQADAPGTSGSTITQEAMMAGAKPAYIFAVTRQPAGTLVAAACCDGAVRLWSLRPSGHLDWAGQISLPGSPMCTGCAFADDGWRLGVTIREGRLVELDVRTLELLTSRPLPASPLTVSYLPRSAAAAAAPAAAGTAGAGAGAAEGLGGADAWLVACRDGGVYGYALDQHAGGPSCVLLAPSGRPDAAQLAVGVARGGGAVAMAGEPQDTSHLPRMRKAVPVEARAPAPAAAAAAAPTAAASTSGGGGGDVDAAKRPTVAPPRRRGAGAGAGRRVAGGLGSLDPLALFEEPGAEELSDGVAAMSLRGDATAPAAASAAAAGAAATKPEQQQAKSKPEADGAGKGDADMRGADEEEEAREAAKAAAHGRGTTGVLSQPADGAAVAAGKLRAPILVYRAAWS</sequence>
<name>A0A835SFD9_CHLIN</name>
<feature type="region of interest" description="Disordered" evidence="4">
    <location>
        <begin position="413"/>
        <end position="458"/>
    </location>
</feature>
<dbReference type="InterPro" id="IPR015943">
    <property type="entry name" value="WD40/YVTN_repeat-like_dom_sf"/>
</dbReference>
<dbReference type="InterPro" id="IPR036322">
    <property type="entry name" value="WD40_repeat_dom_sf"/>
</dbReference>
<feature type="region of interest" description="Disordered" evidence="4">
    <location>
        <begin position="502"/>
        <end position="557"/>
    </location>
</feature>
<dbReference type="PROSITE" id="PS50294">
    <property type="entry name" value="WD_REPEATS_REGION"/>
    <property type="match status" value="2"/>
</dbReference>
<dbReference type="EMBL" id="JAEHOC010000109">
    <property type="protein sequence ID" value="KAG2422403.1"/>
    <property type="molecule type" value="Genomic_DNA"/>
</dbReference>
<feature type="compositionally biased region" description="Gly residues" evidence="4">
    <location>
        <begin position="449"/>
        <end position="458"/>
    </location>
</feature>
<organism evidence="5 6">
    <name type="scientific">Chlamydomonas incerta</name>
    <dbReference type="NCBI Taxonomy" id="51695"/>
    <lineage>
        <taxon>Eukaryota</taxon>
        <taxon>Viridiplantae</taxon>
        <taxon>Chlorophyta</taxon>
        <taxon>core chlorophytes</taxon>
        <taxon>Chlorophyceae</taxon>
        <taxon>CS clade</taxon>
        <taxon>Chlamydomonadales</taxon>
        <taxon>Chlamydomonadaceae</taxon>
        <taxon>Chlamydomonas</taxon>
    </lineage>
</organism>
<dbReference type="SMART" id="SM00320">
    <property type="entry name" value="WD40"/>
    <property type="match status" value="4"/>
</dbReference>
<evidence type="ECO:0000256" key="4">
    <source>
        <dbReference type="SAM" id="MobiDB-lite"/>
    </source>
</evidence>
<comment type="caution">
    <text evidence="5">The sequence shown here is derived from an EMBL/GenBank/DDBJ whole genome shotgun (WGS) entry which is preliminary data.</text>
</comment>
<dbReference type="GO" id="GO:0005669">
    <property type="term" value="C:transcription factor TFIID complex"/>
    <property type="evidence" value="ECO:0007669"/>
    <property type="project" value="TreeGrafter"/>
</dbReference>
<feature type="repeat" description="WD" evidence="3">
    <location>
        <begin position="18"/>
        <end position="60"/>
    </location>
</feature>
<protein>
    <submittedName>
        <fullName evidence="5">Uncharacterized protein</fullName>
    </submittedName>
</protein>
<reference evidence="5" key="1">
    <citation type="journal article" date="2020" name="bioRxiv">
        <title>Comparative genomics of Chlamydomonas.</title>
        <authorList>
            <person name="Craig R.J."/>
            <person name="Hasan A.R."/>
            <person name="Ness R.W."/>
            <person name="Keightley P.D."/>
        </authorList>
    </citation>
    <scope>NUCLEOTIDE SEQUENCE</scope>
    <source>
        <strain evidence="5">SAG 7.73</strain>
    </source>
</reference>
<keyword evidence="6" id="KW-1185">Reference proteome</keyword>
<dbReference type="PANTHER" id="PTHR19879:SF1">
    <property type="entry name" value="CANNONBALL-RELATED"/>
    <property type="match status" value="1"/>
</dbReference>
<proteinExistence type="predicted"/>
<gene>
    <name evidence="5" type="ORF">HXX76_016048</name>
</gene>
<dbReference type="PRINTS" id="PR00320">
    <property type="entry name" value="GPROTEINBRPT"/>
</dbReference>
<evidence type="ECO:0000313" key="6">
    <source>
        <dbReference type="Proteomes" id="UP000650467"/>
    </source>
</evidence>
<dbReference type="Gene3D" id="2.130.10.10">
    <property type="entry name" value="YVTN repeat-like/Quinoprotein amine dehydrogenase"/>
    <property type="match status" value="2"/>
</dbReference>
<dbReference type="GO" id="GO:0006367">
    <property type="term" value="P:transcription initiation at RNA polymerase II promoter"/>
    <property type="evidence" value="ECO:0007669"/>
    <property type="project" value="TreeGrafter"/>
</dbReference>
<dbReference type="OrthoDB" id="190105at2759"/>
<dbReference type="Pfam" id="PF00400">
    <property type="entry name" value="WD40"/>
    <property type="match status" value="3"/>
</dbReference>
<feature type="compositionally biased region" description="Basic and acidic residues" evidence="4">
    <location>
        <begin position="516"/>
        <end position="533"/>
    </location>
</feature>
<evidence type="ECO:0000313" key="5">
    <source>
        <dbReference type="EMBL" id="KAG2422403.1"/>
    </source>
</evidence>